<proteinExistence type="predicted"/>
<sequence>MSKYNWHISRKGEKPKVVRHYKWITMMFRFVLRNPAMFRGKEMTIYNHGKKVVDISWEQIVNLNSQGLKEGETRKIIKALESESE</sequence>
<organism evidence="1 2">
    <name type="scientific">Oceanobacillus indicireducens</name>
    <dbReference type="NCBI Taxonomy" id="1004261"/>
    <lineage>
        <taxon>Bacteria</taxon>
        <taxon>Bacillati</taxon>
        <taxon>Bacillota</taxon>
        <taxon>Bacilli</taxon>
        <taxon>Bacillales</taxon>
        <taxon>Bacillaceae</taxon>
        <taxon>Oceanobacillus</taxon>
    </lineage>
</organism>
<evidence type="ECO:0000313" key="2">
    <source>
        <dbReference type="Proteomes" id="UP000624041"/>
    </source>
</evidence>
<accession>A0A917Y4Q6</accession>
<reference evidence="1" key="2">
    <citation type="submission" date="2020-09" db="EMBL/GenBank/DDBJ databases">
        <authorList>
            <person name="Sun Q."/>
            <person name="Ohkuma M."/>
        </authorList>
    </citation>
    <scope>NUCLEOTIDE SEQUENCE</scope>
    <source>
        <strain evidence="1">JCM 17251</strain>
    </source>
</reference>
<reference evidence="1" key="1">
    <citation type="journal article" date="2014" name="Int. J. Syst. Evol. Microbiol.">
        <title>Complete genome sequence of Corynebacterium casei LMG S-19264T (=DSM 44701T), isolated from a smear-ripened cheese.</title>
        <authorList>
            <consortium name="US DOE Joint Genome Institute (JGI-PGF)"/>
            <person name="Walter F."/>
            <person name="Albersmeier A."/>
            <person name="Kalinowski J."/>
            <person name="Ruckert C."/>
        </authorList>
    </citation>
    <scope>NUCLEOTIDE SEQUENCE</scope>
    <source>
        <strain evidence="1">JCM 17251</strain>
    </source>
</reference>
<name>A0A917Y4Q6_9BACI</name>
<dbReference type="EMBL" id="BMOS01000045">
    <property type="protein sequence ID" value="GGN66394.1"/>
    <property type="molecule type" value="Genomic_DNA"/>
</dbReference>
<evidence type="ECO:0000313" key="1">
    <source>
        <dbReference type="EMBL" id="GGN66394.1"/>
    </source>
</evidence>
<dbReference type="RefSeq" id="WP_188859428.1">
    <property type="nucleotide sequence ID" value="NZ_BMOS01000045.1"/>
</dbReference>
<comment type="caution">
    <text evidence="1">The sequence shown here is derived from an EMBL/GenBank/DDBJ whole genome shotgun (WGS) entry which is preliminary data.</text>
</comment>
<dbReference type="Proteomes" id="UP000624041">
    <property type="component" value="Unassembled WGS sequence"/>
</dbReference>
<keyword evidence="2" id="KW-1185">Reference proteome</keyword>
<dbReference type="AlphaFoldDB" id="A0A917Y4Q6"/>
<gene>
    <name evidence="1" type="ORF">GCM10007971_36320</name>
</gene>
<protein>
    <submittedName>
        <fullName evidence="1">Uncharacterized protein</fullName>
    </submittedName>
</protein>